<dbReference type="Proteomes" id="UP000240883">
    <property type="component" value="Unassembled WGS sequence"/>
</dbReference>
<sequence length="209" mass="24585">MKYQPLDKKKNEIRVLRFLDVPGPVFREGLIQCCIENVSLDCSATYLGLSKNHSQPGTFRYPWGDFEALSYTWSQEGDIREILINGNRREVSKNLEGALRALRELKETHSGMRYWVDSLCIDQGNIWERNEQVKRMREIYSKARAVIVWLGQEEGTDRNAVQTMRHLCRNPCVEEPLWLPGNLQLEGWYALCAFMQKPYWNRSWIIQEL</sequence>
<gene>
    <name evidence="2" type="ORF">BS50DRAFT_510090</name>
</gene>
<dbReference type="InterPro" id="IPR010730">
    <property type="entry name" value="HET"/>
</dbReference>
<proteinExistence type="predicted"/>
<protein>
    <submittedName>
        <fullName evidence="2">HET-domain-containing protein</fullName>
    </submittedName>
</protein>
<name>A0A2T2MZI6_CORCC</name>
<evidence type="ECO:0000259" key="1">
    <source>
        <dbReference type="Pfam" id="PF06985"/>
    </source>
</evidence>
<dbReference type="InterPro" id="IPR052895">
    <property type="entry name" value="HetReg/Transcr_Mod"/>
</dbReference>
<feature type="domain" description="Heterokaryon incompatibility" evidence="1">
    <location>
        <begin position="66"/>
        <end position="208"/>
    </location>
</feature>
<organism evidence="2 3">
    <name type="scientific">Corynespora cassiicola Philippines</name>
    <dbReference type="NCBI Taxonomy" id="1448308"/>
    <lineage>
        <taxon>Eukaryota</taxon>
        <taxon>Fungi</taxon>
        <taxon>Dikarya</taxon>
        <taxon>Ascomycota</taxon>
        <taxon>Pezizomycotina</taxon>
        <taxon>Dothideomycetes</taxon>
        <taxon>Pleosporomycetidae</taxon>
        <taxon>Pleosporales</taxon>
        <taxon>Corynesporascaceae</taxon>
        <taxon>Corynespora</taxon>
    </lineage>
</organism>
<dbReference type="OrthoDB" id="2157530at2759"/>
<evidence type="ECO:0000313" key="3">
    <source>
        <dbReference type="Proteomes" id="UP000240883"/>
    </source>
</evidence>
<accession>A0A2T2MZI6</accession>
<dbReference type="PANTHER" id="PTHR24148:SF73">
    <property type="entry name" value="HET DOMAIN PROTEIN (AFU_ORTHOLOGUE AFUA_8G01020)"/>
    <property type="match status" value="1"/>
</dbReference>
<dbReference type="PANTHER" id="PTHR24148">
    <property type="entry name" value="ANKYRIN REPEAT DOMAIN-CONTAINING PROTEIN 39 HOMOLOG-RELATED"/>
    <property type="match status" value="1"/>
</dbReference>
<dbReference type="STRING" id="1448308.A0A2T2MZI6"/>
<evidence type="ECO:0000313" key="2">
    <source>
        <dbReference type="EMBL" id="PSN58621.1"/>
    </source>
</evidence>
<dbReference type="EMBL" id="KZ678241">
    <property type="protein sequence ID" value="PSN58621.1"/>
    <property type="molecule type" value="Genomic_DNA"/>
</dbReference>
<feature type="non-terminal residue" evidence="2">
    <location>
        <position position="209"/>
    </location>
</feature>
<keyword evidence="3" id="KW-1185">Reference proteome</keyword>
<dbReference type="Pfam" id="PF06985">
    <property type="entry name" value="HET"/>
    <property type="match status" value="1"/>
</dbReference>
<dbReference type="AlphaFoldDB" id="A0A2T2MZI6"/>
<reference evidence="2 3" key="1">
    <citation type="journal article" date="2018" name="Front. Microbiol.">
        <title>Genome-Wide Analysis of Corynespora cassiicola Leaf Fall Disease Putative Effectors.</title>
        <authorList>
            <person name="Lopez D."/>
            <person name="Ribeiro S."/>
            <person name="Label P."/>
            <person name="Fumanal B."/>
            <person name="Venisse J.S."/>
            <person name="Kohler A."/>
            <person name="de Oliveira R.R."/>
            <person name="Labutti K."/>
            <person name="Lipzen A."/>
            <person name="Lail K."/>
            <person name="Bauer D."/>
            <person name="Ohm R.A."/>
            <person name="Barry K.W."/>
            <person name="Spatafora J."/>
            <person name="Grigoriev I.V."/>
            <person name="Martin F.M."/>
            <person name="Pujade-Renaud V."/>
        </authorList>
    </citation>
    <scope>NUCLEOTIDE SEQUENCE [LARGE SCALE GENOMIC DNA]</scope>
    <source>
        <strain evidence="2 3">Philippines</strain>
    </source>
</reference>